<dbReference type="OrthoDB" id="10031156at2759"/>
<feature type="domain" description="Sacsin/Nov" evidence="2">
    <location>
        <begin position="23"/>
        <end position="143"/>
    </location>
</feature>
<dbReference type="SUPFAM" id="SSF55874">
    <property type="entry name" value="ATPase domain of HSP90 chaperone/DNA topoisomerase II/histidine kinase"/>
    <property type="match status" value="1"/>
</dbReference>
<name>A0A8H5BMZ7_9AGAR</name>
<sequence>MSSRDALWESGHDETVEVNQRALIDKVLARYSGEFTVFRELLQNSDDARSEEVEIVFETKPSVEDAPAGDMPSKQLPDLKSVLVQRWKFRNNGIVFRDEDWSRLKKIAEGNPDEEKIGAFGVGFYSLFSVTDDPWVTSGEQWMAFYWKDKKDQLYARRGTLPSNAEGKEWTTFDMPLREPAPIPLPFDLIRFLTSSITFMTHLKRVSVFLDDKRLARLEKTADEPRVLDVPKGLKPRTELGIMTVKSIRSTPVHIRAEVLKWVYSLGSEKKRIIPVMVKAVPKPSFGGLFSSIFSGLSSSPATPQRGPTPLPQPDTPEVDPQGDLLTANDSAVSLTVYSAEVTTKLDRKFSAALHRSTKKEPPSKLRYELIYTGKREYDASVLEDSKYPSSTGSIFQGLRSDLEGLGTTRVFIGHSTAQTTGIGGHMASRFIPTVERESIDFMDRNIAVWNKELLYVGGILARSAYEFELQDIKTTWGTLKADAIENSSQERQALIQRSIHAMKFFTFHTSTPSADVSQLLETAFFACSTTSNFPIVSSRGVMNCSEIRMPDASLSTFVKDLPVVPQEVISDAPQMLGALQSKGHIKSITFDDVLKELNSRPLSTSEMVSCLQWWAQISTDYRGDRNKLATVQRTLIDAAIITTETPGKAEKLTLLSTIKTFVNPKSIIPVDGPLPAHVLPLDVSKELDTKVLWPIFGWYELPVVEWLTYVCSVGDKEGAQFDIEVSPPWAERVLSVLSRGWPSLTGQDKETIVASLKDKTCIPTSGGMKSPEQAYFASVNIFQDLPIVTLPSGNSVRGAMDRLLQALGVRKHVELQVLFNRMIKTNQWTVADLVKYLASIRSTLSNEEFTRLKSTAAFSKETGSDAEKAVAARYQARQLYEPLDVFRKLHLPVLDWGQNVRWRGSSEEAKFLFDLGLQRQPPLGTIISLCTDEDSETRSVALRYLLDNVTTKYPDYDAHDFISLAYIPALRDSQPCLATPKEVVSNIQWAELGFLILDPAYQKDASKLQVEAHPPPAQLIQLLKTKPPKDIAQATKWFNIISPRLPEFSSSQLQTLSQTAFVPTKIGHLVPSSCYIGAQSNNSIHAALFTFVNFGGFANSFLMACGAKQEPTIEEIAKIILESPSRYFKLCGEDAERYLQELRNLAINLKVISGTTIMRMKRSPILLAIQFKPKLNAKGEDPDDEEMDATYGLKKADEIVVVDETNTYQAFKDVLWIAPQEDLIESLYQTLGSRKLSMHVKEEYQCTSEVLNSKKAVEIQELVLERLPLLLYEHTHSRTRVSMGWLSTPGNLVVKTYGKIAVARQLKVGELRISKSQEVSAIAKRLAGGPIQLWIAGNTQIDMYDVAMSLNKQLFDVPKANDALLLMTFLSTDLRSLKRRGYNVNRILKQRAAALPPPAAPPVLPQDHSIAKPPIPGVPSAPLGGGPPPPLPPKPDSGLQQALTQAHANQQHGSSPLGNWINKAKDSLQNVRSNAPTRSSSPAPVSIGGTEARPMPPSAPSTSKPSTATPTNVIAHNIDLAVKACKEESGNVLHNRESMQEVHETRNESYCDVSGTSENLRLAGEMGKVKIYLSDDVPPEVAYTFLRDNQDALARFIHILLPLSRVYDLPQSTLHIFYDVTGGLIAFNRNASLFVNFRFYQSWHDAEVQTKQLNNAYISWYFTLAHEIAHNLVQPHNSEHEFYFSAICEKYLMSLGRLLAAN</sequence>
<evidence type="ECO:0000256" key="1">
    <source>
        <dbReference type="SAM" id="MobiDB-lite"/>
    </source>
</evidence>
<organism evidence="3 4">
    <name type="scientific">Ephemerocybe angulata</name>
    <dbReference type="NCBI Taxonomy" id="980116"/>
    <lineage>
        <taxon>Eukaryota</taxon>
        <taxon>Fungi</taxon>
        <taxon>Dikarya</taxon>
        <taxon>Basidiomycota</taxon>
        <taxon>Agaricomycotina</taxon>
        <taxon>Agaricomycetes</taxon>
        <taxon>Agaricomycetidae</taxon>
        <taxon>Agaricales</taxon>
        <taxon>Agaricineae</taxon>
        <taxon>Psathyrellaceae</taxon>
        <taxon>Ephemerocybe</taxon>
    </lineage>
</organism>
<dbReference type="Pfam" id="PF12449">
    <property type="entry name" value="DUF3684"/>
    <property type="match status" value="1"/>
</dbReference>
<dbReference type="Gene3D" id="3.30.565.10">
    <property type="entry name" value="Histidine kinase-like ATPase, C-terminal domain"/>
    <property type="match status" value="1"/>
</dbReference>
<comment type="caution">
    <text evidence="3">The sequence shown here is derived from an EMBL/GenBank/DDBJ whole genome shotgun (WGS) entry which is preliminary data.</text>
</comment>
<dbReference type="InterPro" id="IPR036890">
    <property type="entry name" value="HATPase_C_sf"/>
</dbReference>
<feature type="compositionally biased region" description="Polar residues" evidence="1">
    <location>
        <begin position="1468"/>
        <end position="1484"/>
    </location>
</feature>
<feature type="region of interest" description="Disordered" evidence="1">
    <location>
        <begin position="298"/>
        <end position="325"/>
    </location>
</feature>
<proteinExistence type="predicted"/>
<dbReference type="PANTHER" id="PTHR47839">
    <property type="entry name" value="DOMAIN PROTEIN, PUTATIVE (AFU_ORTHOLOGUE AFUA_6G04830)-RELATED"/>
    <property type="match status" value="1"/>
</dbReference>
<feature type="compositionally biased region" description="Pro residues" evidence="1">
    <location>
        <begin position="1414"/>
        <end position="1436"/>
    </location>
</feature>
<keyword evidence="4" id="KW-1185">Reference proteome</keyword>
<dbReference type="EMBL" id="JAACJK010000163">
    <property type="protein sequence ID" value="KAF5326190.1"/>
    <property type="molecule type" value="Genomic_DNA"/>
</dbReference>
<dbReference type="Pfam" id="PF25794">
    <property type="entry name" value="SACS"/>
    <property type="match status" value="1"/>
</dbReference>
<evidence type="ECO:0000313" key="3">
    <source>
        <dbReference type="EMBL" id="KAF5326190.1"/>
    </source>
</evidence>
<dbReference type="InterPro" id="IPR058210">
    <property type="entry name" value="SACS/Nov_dom"/>
</dbReference>
<feature type="region of interest" description="Disordered" evidence="1">
    <location>
        <begin position="1397"/>
        <end position="1511"/>
    </location>
</feature>
<dbReference type="InterPro" id="IPR022155">
    <property type="entry name" value="DUF3684"/>
</dbReference>
<accession>A0A8H5BMZ7</accession>
<evidence type="ECO:0000259" key="2">
    <source>
        <dbReference type="Pfam" id="PF25794"/>
    </source>
</evidence>
<feature type="compositionally biased region" description="Polar residues" evidence="1">
    <location>
        <begin position="1441"/>
        <end position="1458"/>
    </location>
</feature>
<reference evidence="3 4" key="1">
    <citation type="journal article" date="2020" name="ISME J.">
        <title>Uncovering the hidden diversity of litter-decomposition mechanisms in mushroom-forming fungi.</title>
        <authorList>
            <person name="Floudas D."/>
            <person name="Bentzer J."/>
            <person name="Ahren D."/>
            <person name="Johansson T."/>
            <person name="Persson P."/>
            <person name="Tunlid A."/>
        </authorList>
    </citation>
    <scope>NUCLEOTIDE SEQUENCE [LARGE SCALE GENOMIC DNA]</scope>
    <source>
        <strain evidence="3 4">CBS 175.51</strain>
    </source>
</reference>
<evidence type="ECO:0000313" key="4">
    <source>
        <dbReference type="Proteomes" id="UP000541558"/>
    </source>
</evidence>
<gene>
    <name evidence="3" type="ORF">D9611_000170</name>
</gene>
<dbReference type="PANTHER" id="PTHR47839:SF1">
    <property type="entry name" value="DOMAIN PROTEIN, PUTATIVE (AFU_ORTHOLOGUE AFUA_6G04830)-RELATED"/>
    <property type="match status" value="1"/>
</dbReference>
<feature type="compositionally biased region" description="Low complexity" evidence="1">
    <location>
        <begin position="1501"/>
        <end position="1511"/>
    </location>
</feature>
<protein>
    <recommendedName>
        <fullName evidence="2">Sacsin/Nov domain-containing protein</fullName>
    </recommendedName>
</protein>
<dbReference type="Proteomes" id="UP000541558">
    <property type="component" value="Unassembled WGS sequence"/>
</dbReference>